<dbReference type="InterPro" id="IPR011990">
    <property type="entry name" value="TPR-like_helical_dom_sf"/>
</dbReference>
<evidence type="ECO:0000313" key="10">
    <source>
        <dbReference type="Proteomes" id="UP000299211"/>
    </source>
</evidence>
<dbReference type="SMART" id="SM00862">
    <property type="entry name" value="Trans_reg_C"/>
    <property type="match status" value="1"/>
</dbReference>
<dbReference type="InterPro" id="IPR001867">
    <property type="entry name" value="OmpR/PhoB-type_DNA-bd"/>
</dbReference>
<comment type="caution">
    <text evidence="9">The sequence shown here is derived from an EMBL/GenBank/DDBJ whole genome shotgun (WGS) entry which is preliminary data.</text>
</comment>
<dbReference type="OMA" id="ELWGTEP"/>
<dbReference type="PANTHER" id="PTHR35807">
    <property type="entry name" value="TRANSCRIPTIONAL REGULATOR REDD-RELATED"/>
    <property type="match status" value="1"/>
</dbReference>
<evidence type="ECO:0000256" key="6">
    <source>
        <dbReference type="PROSITE-ProRule" id="PRU01091"/>
    </source>
</evidence>
<dbReference type="CDD" id="cd15831">
    <property type="entry name" value="BTAD"/>
    <property type="match status" value="1"/>
</dbReference>
<dbReference type="GO" id="GO:0003677">
    <property type="term" value="F:DNA binding"/>
    <property type="evidence" value="ECO:0007669"/>
    <property type="project" value="UniProtKB-UniRule"/>
</dbReference>
<dbReference type="Pfam" id="PF00486">
    <property type="entry name" value="Trans_reg_C"/>
    <property type="match status" value="1"/>
</dbReference>
<dbReference type="SMART" id="SM01043">
    <property type="entry name" value="BTAD"/>
    <property type="match status" value="1"/>
</dbReference>
<keyword evidence="5" id="KW-0804">Transcription</keyword>
<feature type="domain" description="OmpR/PhoB-type" evidence="8">
    <location>
        <begin position="1"/>
        <end position="94"/>
    </location>
</feature>
<evidence type="ECO:0000256" key="1">
    <source>
        <dbReference type="ARBA" id="ARBA00005820"/>
    </source>
</evidence>
<accession>A0A4D4N1G8</accession>
<dbReference type="PRINTS" id="PR00364">
    <property type="entry name" value="DISEASERSIST"/>
</dbReference>
<protein>
    <recommendedName>
        <fullName evidence="8">OmpR/PhoB-type domain-containing protein</fullName>
    </recommendedName>
</protein>
<evidence type="ECO:0000256" key="3">
    <source>
        <dbReference type="ARBA" id="ARBA00023015"/>
    </source>
</evidence>
<dbReference type="EMBL" id="BJHY01000001">
    <property type="protein sequence ID" value="GDY78348.1"/>
    <property type="molecule type" value="Genomic_DNA"/>
</dbReference>
<dbReference type="Proteomes" id="UP000299211">
    <property type="component" value="Unassembled WGS sequence"/>
</dbReference>
<feature type="DNA-binding region" description="OmpR/PhoB-type" evidence="6">
    <location>
        <begin position="1"/>
        <end position="94"/>
    </location>
</feature>
<evidence type="ECO:0000256" key="5">
    <source>
        <dbReference type="ARBA" id="ARBA00023163"/>
    </source>
</evidence>
<evidence type="ECO:0000259" key="8">
    <source>
        <dbReference type="PROSITE" id="PS51755"/>
    </source>
</evidence>
<keyword evidence="2" id="KW-0902">Two-component regulatory system</keyword>
<dbReference type="AlphaFoldDB" id="A0A4D4N1G8"/>
<evidence type="ECO:0000256" key="7">
    <source>
        <dbReference type="SAM" id="MobiDB-lite"/>
    </source>
</evidence>
<evidence type="ECO:0000256" key="4">
    <source>
        <dbReference type="ARBA" id="ARBA00023125"/>
    </source>
</evidence>
<dbReference type="InterPro" id="IPR016032">
    <property type="entry name" value="Sig_transdc_resp-reg_C-effctor"/>
</dbReference>
<dbReference type="Pfam" id="PF13401">
    <property type="entry name" value="AAA_22"/>
    <property type="match status" value="1"/>
</dbReference>
<dbReference type="GO" id="GO:0043531">
    <property type="term" value="F:ADP binding"/>
    <property type="evidence" value="ECO:0007669"/>
    <property type="project" value="InterPro"/>
</dbReference>
<dbReference type="PANTHER" id="PTHR35807:SF1">
    <property type="entry name" value="TRANSCRIPTIONAL REGULATOR REDD"/>
    <property type="match status" value="1"/>
</dbReference>
<dbReference type="GeneID" id="41538909"/>
<dbReference type="Gene3D" id="1.10.8.430">
    <property type="entry name" value="Helical domain of apoptotic protease-activating factors"/>
    <property type="match status" value="1"/>
</dbReference>
<sequence>MFEVRLLGPVEVWQGNRRAPLGGARPLAVLAALTVHLGEVLSTERLVDFVWDEQVPATATALVATHVSAVRRALARVSEAPVIRTRPPGYVADFSPSQVDARRFEELLALGRSSAARDRPGEAADILSDALSLWRGQEALEGLGQSFARIEAARLAELRLVAQEESFGLRLALGREDETIAPLLAHVAAHPLRERPRGQLMTALFRTGRISDALRTYQEGREVLRRELGIDAGPELRALHQAVLTNDSERLGTGTGTGTGLGTGVRTGLGTGVGAGRKAKAVAAGPAATSSAPPRIPYAQDSTHRIAAPTRFGPEPTGRPAPAPSHLPPDVADFVGRTEQIAWATSLLHGVNNTTRTAPPIGVISGRSGMGKTALAVHVGHRTAELFPDGRLFVDLRASDTAPLQPADALARLLRAMGIDPETSPNGIDDLTGLYRTHVAHRRILLILDNAAGETHLRPLLPPGPGSAVLVTSRRRLVALEGAAHLDLTVPDEPEALQLLKRVAGEERTRSEPDQVAEIVTLCGRLPLAVRIAGARLAARPHWAPGRLAGRLRDERRRLNELRAGDLELRTSLELGYADLDPQERRALRRLALMELPDFAAWIAAPLLDIGTEEAEEAVERLVDCHFIDVLGVDGTGRNRYRIHDLAREHARERCLSEESAEERAAAVPRRCCGWWPAGWGWPRERRPGGPGERPGTFPSRGPYDCSTRRRKRDCWTGPRPGSPPSRPVCWRPWSTAPTKGWPVRPGISPVR</sequence>
<dbReference type="GO" id="GO:0006355">
    <property type="term" value="P:regulation of DNA-templated transcription"/>
    <property type="evidence" value="ECO:0007669"/>
    <property type="project" value="InterPro"/>
</dbReference>
<evidence type="ECO:0000256" key="2">
    <source>
        <dbReference type="ARBA" id="ARBA00023012"/>
    </source>
</evidence>
<gene>
    <name evidence="9" type="ORF">SAV31267_078330</name>
</gene>
<dbReference type="InterPro" id="IPR036388">
    <property type="entry name" value="WH-like_DNA-bd_sf"/>
</dbReference>
<comment type="similarity">
    <text evidence="1">Belongs to the AfsR/DnrI/RedD regulatory family.</text>
</comment>
<proteinExistence type="inferred from homology"/>
<dbReference type="SUPFAM" id="SSF52540">
    <property type="entry name" value="P-loop containing nucleoside triphosphate hydrolases"/>
    <property type="match status" value="1"/>
</dbReference>
<dbReference type="PROSITE" id="PS51755">
    <property type="entry name" value="OMPR_PHOB"/>
    <property type="match status" value="1"/>
</dbReference>
<organism evidence="9 10">
    <name type="scientific">Streptomyces avermitilis</name>
    <dbReference type="NCBI Taxonomy" id="33903"/>
    <lineage>
        <taxon>Bacteria</taxon>
        <taxon>Bacillati</taxon>
        <taxon>Actinomycetota</taxon>
        <taxon>Actinomycetes</taxon>
        <taxon>Kitasatosporales</taxon>
        <taxon>Streptomycetaceae</taxon>
        <taxon>Streptomyces</taxon>
    </lineage>
</organism>
<evidence type="ECO:0000313" key="9">
    <source>
        <dbReference type="EMBL" id="GDY78348.1"/>
    </source>
</evidence>
<keyword evidence="3" id="KW-0805">Transcription regulation</keyword>
<keyword evidence="4 6" id="KW-0238">DNA-binding</keyword>
<dbReference type="InterPro" id="IPR027417">
    <property type="entry name" value="P-loop_NTPase"/>
</dbReference>
<feature type="region of interest" description="Disordered" evidence="7">
    <location>
        <begin position="684"/>
        <end position="752"/>
    </location>
</feature>
<dbReference type="Gene3D" id="1.25.40.10">
    <property type="entry name" value="Tetratricopeptide repeat domain"/>
    <property type="match status" value="1"/>
</dbReference>
<dbReference type="RefSeq" id="WP_010983250.1">
    <property type="nucleotide sequence ID" value="NZ_BAABTN010000124.1"/>
</dbReference>
<dbReference type="InterPro" id="IPR049945">
    <property type="entry name" value="AAA_22"/>
</dbReference>
<dbReference type="InterPro" id="IPR051677">
    <property type="entry name" value="AfsR-DnrI-RedD_regulator"/>
</dbReference>
<dbReference type="InterPro" id="IPR042197">
    <property type="entry name" value="Apaf_helical"/>
</dbReference>
<dbReference type="InterPro" id="IPR005158">
    <property type="entry name" value="BTAD"/>
</dbReference>
<reference evidence="9 10" key="1">
    <citation type="submission" date="2019-04" db="EMBL/GenBank/DDBJ databases">
        <title>Draft genome sequences of Streptomyces avermitilis ATCC 31267.</title>
        <authorList>
            <person name="Komaki H."/>
            <person name="Tamura T."/>
            <person name="Hosoyama A."/>
        </authorList>
    </citation>
    <scope>NUCLEOTIDE SEQUENCE [LARGE SCALE GENOMIC DNA]</scope>
    <source>
        <strain evidence="9 10">ATCC 31267</strain>
    </source>
</reference>
<dbReference type="SUPFAM" id="SSF48452">
    <property type="entry name" value="TPR-like"/>
    <property type="match status" value="1"/>
</dbReference>
<dbReference type="Pfam" id="PF03704">
    <property type="entry name" value="BTAD"/>
    <property type="match status" value="1"/>
</dbReference>
<name>A0A4D4N1G8_STRAX</name>
<dbReference type="SUPFAM" id="SSF46894">
    <property type="entry name" value="C-terminal effector domain of the bipartite response regulators"/>
    <property type="match status" value="1"/>
</dbReference>
<dbReference type="Gene3D" id="1.10.10.10">
    <property type="entry name" value="Winged helix-like DNA-binding domain superfamily/Winged helix DNA-binding domain"/>
    <property type="match status" value="1"/>
</dbReference>
<dbReference type="GO" id="GO:0000160">
    <property type="term" value="P:phosphorelay signal transduction system"/>
    <property type="evidence" value="ECO:0007669"/>
    <property type="project" value="UniProtKB-KW"/>
</dbReference>
<dbReference type="Gene3D" id="3.40.50.300">
    <property type="entry name" value="P-loop containing nucleotide triphosphate hydrolases"/>
    <property type="match status" value="1"/>
</dbReference>